<feature type="domain" description="Quinolinate phosphoribosyl transferase N-terminal" evidence="1">
    <location>
        <begin position="16"/>
        <end position="110"/>
    </location>
</feature>
<dbReference type="PANTHER" id="PTHR43202">
    <property type="entry name" value="NICOTINATE-NUCLEOTIDE PYROPHOSPHORYLASE"/>
    <property type="match status" value="1"/>
</dbReference>
<dbReference type="EMBL" id="CP003221">
    <property type="protein sequence ID" value="EGJ50308.1"/>
    <property type="molecule type" value="Genomic_DNA"/>
</dbReference>
<sequence length="368" mass="40647">MPSFDLPPNHRPYTDTYFLRARRILEADDLNPRVTYQVFIRKGPGLVSGMDEAVAILAKYAHIHGHDQGTHVYALPEGNEFQPGDSLMHIEAPIQQIVELETMYLGVISAATTMNNAHDLDLQAVRDRGRAIRDLCPDKQLIYFGARHWHWSMDPEISRILVEECGWNACSTDAGAHGAGLDKGVGTIPHALVLAYAYSHGVARATVEATLAFDRHMEPEAKRIALVDTFNREIDDTLATARTMPGRLHGVRLDTAGELVAQGSPTQGERYWAGKGVTVEGTAAVRRALDEAGFEKVNITLSSGFGKLDKLRAFVEGERKHGRLFEALGIGGVFDSWHATSDIVRIEGREMSKTGRGYLPNPNMRRVL</sequence>
<dbReference type="PANTHER" id="PTHR43202:SF1">
    <property type="entry name" value="NICOTINATE PHOSPHORIBOSYLTRANSFERASE"/>
    <property type="match status" value="1"/>
</dbReference>
<dbReference type="Proteomes" id="UP000007844">
    <property type="component" value="Chromosome"/>
</dbReference>
<dbReference type="SUPFAM" id="SSF54675">
    <property type="entry name" value="Nicotinate/Quinolinate PRTase N-terminal domain-like"/>
    <property type="match status" value="1"/>
</dbReference>
<protein>
    <submittedName>
        <fullName evidence="2">Quinolinate phosphoribosyl transferase</fullName>
    </submittedName>
</protein>
<dbReference type="GO" id="GO:0016763">
    <property type="term" value="F:pentosyltransferase activity"/>
    <property type="evidence" value="ECO:0007669"/>
    <property type="project" value="InterPro"/>
</dbReference>
<dbReference type="InterPro" id="IPR037128">
    <property type="entry name" value="Quinolinate_PRibosylTase_N_sf"/>
</dbReference>
<evidence type="ECO:0000313" key="3">
    <source>
        <dbReference type="Proteomes" id="UP000007844"/>
    </source>
</evidence>
<dbReference type="RefSeq" id="WP_014260059.1">
    <property type="nucleotide sequence ID" value="NC_016629.1"/>
</dbReference>
<organism evidence="2 3">
    <name type="scientific">Desulfocurvibacter africanus subsp. africanus str. Walvis Bay</name>
    <dbReference type="NCBI Taxonomy" id="690850"/>
    <lineage>
        <taxon>Bacteria</taxon>
        <taxon>Pseudomonadati</taxon>
        <taxon>Thermodesulfobacteriota</taxon>
        <taxon>Desulfovibrionia</taxon>
        <taxon>Desulfovibrionales</taxon>
        <taxon>Desulfovibrionaceae</taxon>
        <taxon>Desulfocurvibacter</taxon>
    </lineage>
</organism>
<dbReference type="STRING" id="690850.Desaf_1979"/>
<gene>
    <name evidence="2" type="ORF">Desaf_1979</name>
</gene>
<dbReference type="InterPro" id="IPR013785">
    <property type="entry name" value="Aldolase_TIM"/>
</dbReference>
<dbReference type="HOGENOM" id="CLU_626611_0_0_7"/>
<evidence type="ECO:0000259" key="1">
    <source>
        <dbReference type="Pfam" id="PF02749"/>
    </source>
</evidence>
<dbReference type="AlphaFoldDB" id="F3Z364"/>
<keyword evidence="2" id="KW-0808">Transferase</keyword>
<dbReference type="Gene3D" id="3.90.1170.20">
    <property type="entry name" value="Quinolinate phosphoribosyl transferase, N-terminal domain"/>
    <property type="match status" value="1"/>
</dbReference>
<dbReference type="GO" id="GO:0009435">
    <property type="term" value="P:NAD+ biosynthetic process"/>
    <property type="evidence" value="ECO:0007669"/>
    <property type="project" value="InterPro"/>
</dbReference>
<dbReference type="SUPFAM" id="SSF51690">
    <property type="entry name" value="Nicotinate/Quinolinate PRTase C-terminal domain-like"/>
    <property type="match status" value="1"/>
</dbReference>
<dbReference type="InterPro" id="IPR036068">
    <property type="entry name" value="Nicotinate_pribotase-like_C"/>
</dbReference>
<accession>F3Z364</accession>
<dbReference type="Pfam" id="PF02749">
    <property type="entry name" value="QRPTase_N"/>
    <property type="match status" value="1"/>
</dbReference>
<keyword evidence="3" id="KW-1185">Reference proteome</keyword>
<dbReference type="Gene3D" id="3.20.20.70">
    <property type="entry name" value="Aldolase class I"/>
    <property type="match status" value="1"/>
</dbReference>
<dbReference type="InterPro" id="IPR022412">
    <property type="entry name" value="Quinolinate_PRibosylTrfase_N"/>
</dbReference>
<reference evidence="2 3" key="1">
    <citation type="journal article" date="2011" name="J. Bacteriol.">
        <title>Genome sequence of the mercury-methylating and pleomorphic Desulfovibrio africanus Strain Walvis Bay.</title>
        <authorList>
            <person name="Brown S.D."/>
            <person name="Wall J.D."/>
            <person name="Kucken A.M."/>
            <person name="Gilmour C.C."/>
            <person name="Podar M."/>
            <person name="Brandt C.C."/>
            <person name="Teshima H."/>
            <person name="Detter J.C."/>
            <person name="Han C.S."/>
            <person name="Land M.L."/>
            <person name="Lucas S."/>
            <person name="Han J."/>
            <person name="Pennacchio L."/>
            <person name="Nolan M."/>
            <person name="Pitluck S."/>
            <person name="Woyke T."/>
            <person name="Goodwin L."/>
            <person name="Palumbo A.V."/>
            <person name="Elias D.A."/>
        </authorList>
    </citation>
    <scope>NUCLEOTIDE SEQUENCE [LARGE SCALE GENOMIC DNA]</scope>
    <source>
        <strain evidence="2 3">Walvis Bay</strain>
    </source>
</reference>
<evidence type="ECO:0000313" key="2">
    <source>
        <dbReference type="EMBL" id="EGJ50308.1"/>
    </source>
</evidence>
<dbReference type="KEGG" id="daf:Desaf_1979"/>
<dbReference type="eggNOG" id="COG1488">
    <property type="taxonomic scope" value="Bacteria"/>
</dbReference>
<name>F3Z364_DESAF</name>
<dbReference type="InterPro" id="IPR053190">
    <property type="entry name" value="NAPRTase-like"/>
</dbReference>
<proteinExistence type="predicted"/>